<dbReference type="Pfam" id="PF13585">
    <property type="entry name" value="CHU_C"/>
    <property type="match status" value="1"/>
</dbReference>
<feature type="chain" id="PRO_5046353290" evidence="1">
    <location>
        <begin position="22"/>
        <end position="1021"/>
    </location>
</feature>
<sequence length="1021" mass="112947">MKVLHKILILIFLLMNQLGYAQEGASSCSELQANFQQYQSCATSIPFQNTTNNGNGETFVTSCIGEDFKAPTWFFMKILNSGNIFLQISQVSTGGFGTDVDFVLWGPFNNLSNICSQLNLAKEVDCSYAPDSIENVQLFNAVAGEFYILLVDNWSNIPGEITITQTGGSGSSDCSFLSSVEILDTAGNEITQLDYCKPATKDLVATIDVNDFPGNLADLRFNYKWYRNDVLLTEILDSTSNTNTFTVDQTGLYKVETTAYDFTDPDVDPGNLVISADEIQLNFYDKPILNAGPHTLQQCDFIPPNNDGVASVNLTELAPEITNNDNLIALSYFTDAALTQQITNPADFTNTIAFNQTIYVTGRYGAGPVVCNSDPVQIQLTVNPTSVSNYPDMAPACPELNTNSTTFDFDSQRILIKNTFFPTTNVGIAFYRNTTDASIEQNELTNASTFVSGIYTIYTRIETGNDCAAVGIFEIEVYEAPNQNPITPILVCEDETVILASKDAEILALQNPTVQTRYFFTFENARDNINAINKNSNLNPNVGSSTIFVRLTDNANQCFSVVNFAVNVFPLPNITTPSTLSTCGDNTSTLFNLNSKIAEITGNNSNYTVAFYATQADLLADDAIPNPETYNSVSKTIFVKATDPTGNNCTAETTLALNVLQVPGIDTVPQLLEECDATGFHVFDITEREPILRGTTPMNETVFRYYINLSDAEANNNNTINTPQTFTNTVIDYQKVYIRLNSTVNFDSQTGIPCHRIYEQELFVRPYPENLLKDTSYKICIDIDGNVVNQALVDAGLPDSQYSFDWFNEFDALAENRIINGNERIFTTPFAGEYSVKITNITNSALCSTIVNFTVENTLIPFSIKGEPTELIGFGIDNTITAITTPQSADFEYMLNNEGWQQSNVFNTVSDGIHLLSVRNKFGCGEISTSVVITDYPKYFTPNGDGYHDYWNIGGRVGVDALNVYIFDRSGKLIKDLTNNESGWDGTYEGRPLPSDDYWFKVIYSKNGVTGEYMNHFSLKR</sequence>
<dbReference type="InterPro" id="IPR026341">
    <property type="entry name" value="T9SS_type_B"/>
</dbReference>
<dbReference type="EMBL" id="JAVDVI010000003">
    <property type="protein sequence ID" value="MDR6966905.1"/>
    <property type="molecule type" value="Genomic_DNA"/>
</dbReference>
<accession>A0ABU1TLU0</accession>
<feature type="signal peptide" evidence="1">
    <location>
        <begin position="1"/>
        <end position="21"/>
    </location>
</feature>
<organism evidence="2 3">
    <name type="scientific">Flavobacterium arsenatis</name>
    <dbReference type="NCBI Taxonomy" id="1484332"/>
    <lineage>
        <taxon>Bacteria</taxon>
        <taxon>Pseudomonadati</taxon>
        <taxon>Bacteroidota</taxon>
        <taxon>Flavobacteriia</taxon>
        <taxon>Flavobacteriales</taxon>
        <taxon>Flavobacteriaceae</taxon>
        <taxon>Flavobacterium</taxon>
    </lineage>
</organism>
<proteinExistence type="predicted"/>
<evidence type="ECO:0000313" key="3">
    <source>
        <dbReference type="Proteomes" id="UP001255185"/>
    </source>
</evidence>
<keyword evidence="3" id="KW-1185">Reference proteome</keyword>
<comment type="caution">
    <text evidence="2">The sequence shown here is derived from an EMBL/GenBank/DDBJ whole genome shotgun (WGS) entry which is preliminary data.</text>
</comment>
<keyword evidence="1" id="KW-0732">Signal</keyword>
<evidence type="ECO:0000256" key="1">
    <source>
        <dbReference type="SAM" id="SignalP"/>
    </source>
</evidence>
<gene>
    <name evidence="2" type="ORF">J2X31_000905</name>
</gene>
<reference evidence="2 3" key="1">
    <citation type="submission" date="2023-07" db="EMBL/GenBank/DDBJ databases">
        <title>Sorghum-associated microbial communities from plants grown in Nebraska, USA.</title>
        <authorList>
            <person name="Schachtman D."/>
        </authorList>
    </citation>
    <scope>NUCLEOTIDE SEQUENCE [LARGE SCALE GENOMIC DNA]</scope>
    <source>
        <strain evidence="2 3">3773</strain>
    </source>
</reference>
<dbReference type="RefSeq" id="WP_310024791.1">
    <property type="nucleotide sequence ID" value="NZ_JAVDVI010000003.1"/>
</dbReference>
<name>A0ABU1TLU0_9FLAO</name>
<protein>
    <submittedName>
        <fullName evidence="2">Gliding motility-associated-like protein</fullName>
    </submittedName>
</protein>
<evidence type="ECO:0000313" key="2">
    <source>
        <dbReference type="EMBL" id="MDR6966905.1"/>
    </source>
</evidence>
<dbReference type="Proteomes" id="UP001255185">
    <property type="component" value="Unassembled WGS sequence"/>
</dbReference>
<dbReference type="NCBIfam" id="TIGR04131">
    <property type="entry name" value="Bac_Flav_CTERM"/>
    <property type="match status" value="1"/>
</dbReference>